<dbReference type="OrthoDB" id="194358at2759"/>
<comment type="caution">
    <text evidence="2">The sequence shown here is derived from an EMBL/GenBank/DDBJ whole genome shotgun (WGS) entry which is preliminary data.</text>
</comment>
<feature type="repeat" description="ANK" evidence="1">
    <location>
        <begin position="18"/>
        <end position="50"/>
    </location>
</feature>
<dbReference type="EMBL" id="SMOL01000160">
    <property type="protein sequence ID" value="KAB2624903.1"/>
    <property type="molecule type" value="Genomic_DNA"/>
</dbReference>
<gene>
    <name evidence="2" type="ORF">D8674_016563</name>
</gene>
<dbReference type="SUPFAM" id="SSF48403">
    <property type="entry name" value="Ankyrin repeat"/>
    <property type="match status" value="1"/>
</dbReference>
<evidence type="ECO:0000313" key="3">
    <source>
        <dbReference type="Proteomes" id="UP000327157"/>
    </source>
</evidence>
<keyword evidence="3" id="KW-1185">Reference proteome</keyword>
<name>A0A5N5HE88_9ROSA</name>
<dbReference type="Gene3D" id="1.25.40.20">
    <property type="entry name" value="Ankyrin repeat-containing domain"/>
    <property type="match status" value="1"/>
</dbReference>
<protein>
    <submittedName>
        <fullName evidence="2">Serine/threonine-protein phosphatase 6 regulatory ankyrin repeat subunit B-like</fullName>
    </submittedName>
</protein>
<reference evidence="3" key="2">
    <citation type="submission" date="2019-10" db="EMBL/GenBank/DDBJ databases">
        <title>A de novo genome assembly of a pear dwarfing rootstock.</title>
        <authorList>
            <person name="Wang F."/>
            <person name="Wang J."/>
            <person name="Li S."/>
            <person name="Zhang Y."/>
            <person name="Fang M."/>
            <person name="Ma L."/>
            <person name="Zhao Y."/>
            <person name="Jiang S."/>
        </authorList>
    </citation>
    <scope>NUCLEOTIDE SEQUENCE [LARGE SCALE GENOMIC DNA]</scope>
</reference>
<evidence type="ECO:0000256" key="1">
    <source>
        <dbReference type="PROSITE-ProRule" id="PRU00023"/>
    </source>
</evidence>
<accession>A0A5N5HE88</accession>
<keyword evidence="1" id="KW-0040">ANK repeat</keyword>
<reference evidence="2 3" key="1">
    <citation type="submission" date="2019-09" db="EMBL/GenBank/DDBJ databases">
        <authorList>
            <person name="Ou C."/>
        </authorList>
    </citation>
    <scope>NUCLEOTIDE SEQUENCE [LARGE SCALE GENOMIC DNA]</scope>
    <source>
        <strain evidence="2">S2</strain>
        <tissue evidence="2">Leaf</tissue>
    </source>
</reference>
<dbReference type="InterPro" id="IPR036770">
    <property type="entry name" value="Ankyrin_rpt-contain_sf"/>
</dbReference>
<dbReference type="Proteomes" id="UP000327157">
    <property type="component" value="Chromosome 16"/>
</dbReference>
<sequence length="101" mass="11233">MLVTQANDVDALKKLIKGGRSVAMIAANGGYLETFKLLTDAGAEMNLLNKHGQTVMELFDTNQYGEEFERLLFKNAAAQKGLDGHVEFYVREEATLRFASF</sequence>
<dbReference type="InterPro" id="IPR002110">
    <property type="entry name" value="Ankyrin_rpt"/>
</dbReference>
<dbReference type="AlphaFoldDB" id="A0A5N5HE88"/>
<reference evidence="2 3" key="3">
    <citation type="submission" date="2019-11" db="EMBL/GenBank/DDBJ databases">
        <title>A de novo genome assembly of a pear dwarfing rootstock.</title>
        <authorList>
            <person name="Wang F."/>
            <person name="Wang J."/>
            <person name="Li S."/>
            <person name="Zhang Y."/>
            <person name="Fang M."/>
            <person name="Ma L."/>
            <person name="Zhao Y."/>
            <person name="Jiang S."/>
        </authorList>
    </citation>
    <scope>NUCLEOTIDE SEQUENCE [LARGE SCALE GENOMIC DNA]</scope>
    <source>
        <strain evidence="2">S2</strain>
        <tissue evidence="2">Leaf</tissue>
    </source>
</reference>
<organism evidence="2 3">
    <name type="scientific">Pyrus ussuriensis x Pyrus communis</name>
    <dbReference type="NCBI Taxonomy" id="2448454"/>
    <lineage>
        <taxon>Eukaryota</taxon>
        <taxon>Viridiplantae</taxon>
        <taxon>Streptophyta</taxon>
        <taxon>Embryophyta</taxon>
        <taxon>Tracheophyta</taxon>
        <taxon>Spermatophyta</taxon>
        <taxon>Magnoliopsida</taxon>
        <taxon>eudicotyledons</taxon>
        <taxon>Gunneridae</taxon>
        <taxon>Pentapetalae</taxon>
        <taxon>rosids</taxon>
        <taxon>fabids</taxon>
        <taxon>Rosales</taxon>
        <taxon>Rosaceae</taxon>
        <taxon>Amygdaloideae</taxon>
        <taxon>Maleae</taxon>
        <taxon>Pyrus</taxon>
    </lineage>
</organism>
<evidence type="ECO:0000313" key="2">
    <source>
        <dbReference type="EMBL" id="KAB2624903.1"/>
    </source>
</evidence>
<dbReference type="PROSITE" id="PS50088">
    <property type="entry name" value="ANK_REPEAT"/>
    <property type="match status" value="1"/>
</dbReference>
<proteinExistence type="predicted"/>